<sequence>MDEATCHIEPPAYFTRLATRLEPTADIVKKTLKSRDRVVHLLYLKSVVDMMQLQEIVVKPFYEMSAEQNFAEYIQSLPYETKMPTGDEEVLIEITKGNVFVMIDKQITLLELKIVAANAVQEAIMEPTIHGPQLGLSESIETNINVIRQRYHKPSLIIEPMQLEDASNRDIALIYDEERVKPQLLKIIRKRILTLEVELVQGSSDLQYYMNNKKYSLFPTSLLTERPDRILHNMAVGKVIILVDGSPHAIIAPTTFFDFMLSMEDAYYSFWVVSLIRFLRYAGLFTCIMLPSIYVGVTSYTPEVLRTELALTVAASRIGVPYPSFIEVFFMLIFIELLTEASMRLPNSISATATTVGGLILGTAAVEAALTSNIMVIVVSLVAISTFVIPISEMNYAVRVCRFLLLLYTTAFGLAGMVLGMLGLLLYLVNKDSFSEPYLRMFWKNRQEELKADDS</sequence>
<comment type="similarity">
    <text evidence="1">Belongs to the GerABKA family.</text>
</comment>
<dbReference type="PIRSF" id="PIRSF005690">
    <property type="entry name" value="GerBA"/>
    <property type="match status" value="1"/>
</dbReference>
<feature type="transmembrane region" description="Helical" evidence="3">
    <location>
        <begin position="403"/>
        <end position="429"/>
    </location>
</feature>
<dbReference type="InterPro" id="IPR004995">
    <property type="entry name" value="Spore_Ger"/>
</dbReference>
<dbReference type="EMBL" id="CP015108">
    <property type="protein sequence ID" value="ARF15691.1"/>
    <property type="molecule type" value="Genomic_DNA"/>
</dbReference>
<evidence type="ECO:0000313" key="5">
    <source>
        <dbReference type="Proteomes" id="UP000192486"/>
    </source>
</evidence>
<reference evidence="4 5" key="1">
    <citation type="submission" date="2016-04" db="EMBL/GenBank/DDBJ databases">
        <title>Comparative Genomics and Epigenetics of Sporosarcina ureae.</title>
        <authorList>
            <person name="Oliver A.S."/>
            <person name="Cooper K.K."/>
        </authorList>
    </citation>
    <scope>NUCLEOTIDE SEQUENCE [LARGE SCALE GENOMIC DNA]</scope>
    <source>
        <strain evidence="4 5">S204</strain>
    </source>
</reference>
<protein>
    <submittedName>
        <fullName evidence="4">Spore gernimation protein GerA</fullName>
    </submittedName>
</protein>
<keyword evidence="3" id="KW-0812">Transmembrane</keyword>
<name>A0ABM6JZM2_SPOUR</name>
<feature type="transmembrane region" description="Helical" evidence="3">
    <location>
        <begin position="372"/>
        <end position="391"/>
    </location>
</feature>
<dbReference type="Pfam" id="PF03323">
    <property type="entry name" value="GerA"/>
    <property type="match status" value="1"/>
</dbReference>
<keyword evidence="3" id="KW-1133">Transmembrane helix</keyword>
<gene>
    <name evidence="4" type="ORF">SporoS204_06825</name>
</gene>
<dbReference type="Proteomes" id="UP000192486">
    <property type="component" value="Chromosome"/>
</dbReference>
<evidence type="ECO:0000256" key="2">
    <source>
        <dbReference type="ARBA" id="ARBA00023136"/>
    </source>
</evidence>
<keyword evidence="2 3" id="KW-0472">Membrane</keyword>
<evidence type="ECO:0000313" key="4">
    <source>
        <dbReference type="EMBL" id="ARF15691.1"/>
    </source>
</evidence>
<proteinExistence type="inferred from homology"/>
<dbReference type="PANTHER" id="PTHR22550">
    <property type="entry name" value="SPORE GERMINATION PROTEIN"/>
    <property type="match status" value="1"/>
</dbReference>
<dbReference type="InterPro" id="IPR050768">
    <property type="entry name" value="UPF0353/GerABKA_families"/>
</dbReference>
<feature type="transmembrane region" description="Helical" evidence="3">
    <location>
        <begin position="345"/>
        <end position="366"/>
    </location>
</feature>
<evidence type="ECO:0000256" key="1">
    <source>
        <dbReference type="ARBA" id="ARBA00005278"/>
    </source>
</evidence>
<evidence type="ECO:0000256" key="3">
    <source>
        <dbReference type="SAM" id="Phobius"/>
    </source>
</evidence>
<feature type="transmembrane region" description="Helical" evidence="3">
    <location>
        <begin position="278"/>
        <end position="300"/>
    </location>
</feature>
<dbReference type="PANTHER" id="PTHR22550:SF5">
    <property type="entry name" value="LEUCINE ZIPPER PROTEIN 4"/>
    <property type="match status" value="1"/>
</dbReference>
<accession>A0ABM6JZM2</accession>
<keyword evidence="5" id="KW-1185">Reference proteome</keyword>
<feature type="transmembrane region" description="Helical" evidence="3">
    <location>
        <begin position="320"/>
        <end position="338"/>
    </location>
</feature>
<organism evidence="4 5">
    <name type="scientific">Sporosarcina ureae</name>
    <dbReference type="NCBI Taxonomy" id="1571"/>
    <lineage>
        <taxon>Bacteria</taxon>
        <taxon>Bacillati</taxon>
        <taxon>Bacillota</taxon>
        <taxon>Bacilli</taxon>
        <taxon>Bacillales</taxon>
        <taxon>Caryophanaceae</taxon>
        <taxon>Sporosarcina</taxon>
    </lineage>
</organism>